<reference evidence="2" key="1">
    <citation type="submission" date="2019-12" db="EMBL/GenBank/DDBJ databases">
        <authorList>
            <person name="Scholes J."/>
        </authorList>
    </citation>
    <scope>NUCLEOTIDE SEQUENCE</scope>
</reference>
<sequence length="230" mass="26523">TICHCLGKIPHLPGLVRLATHTLIGMQKDVEIATNHPWQSLHTLSNLKHGVPKVISPDPITLGINQGVEYGFGEVCHRKLDIKHLIGIPEDPTGIITRRDQSVVAAQFRTYAPPVFTREEGLLAVGDWICKMDRIFRMMGISDQHMFSCAEFQIEGAAGDWWDDYWCLRTADERDQLTWDQLKGILEAKYYPRHFCERMEREFYDLLQGDRSVEKCEREFARKSAFARHL</sequence>
<dbReference type="EMBL" id="CACSLK010009714">
    <property type="protein sequence ID" value="CAA0811857.1"/>
    <property type="molecule type" value="Genomic_DNA"/>
</dbReference>
<gene>
    <name evidence="2" type="ORF">SHERM_12680</name>
</gene>
<comment type="caution">
    <text evidence="2">The sequence shown here is derived from an EMBL/GenBank/DDBJ whole genome shotgun (WGS) entry which is preliminary data.</text>
</comment>
<evidence type="ECO:0000313" key="3">
    <source>
        <dbReference type="Proteomes" id="UP001153555"/>
    </source>
</evidence>
<organism evidence="2 3">
    <name type="scientific">Striga hermonthica</name>
    <name type="common">Purple witchweed</name>
    <name type="synonym">Buchnera hermonthica</name>
    <dbReference type="NCBI Taxonomy" id="68872"/>
    <lineage>
        <taxon>Eukaryota</taxon>
        <taxon>Viridiplantae</taxon>
        <taxon>Streptophyta</taxon>
        <taxon>Embryophyta</taxon>
        <taxon>Tracheophyta</taxon>
        <taxon>Spermatophyta</taxon>
        <taxon>Magnoliopsida</taxon>
        <taxon>eudicotyledons</taxon>
        <taxon>Gunneridae</taxon>
        <taxon>Pentapetalae</taxon>
        <taxon>asterids</taxon>
        <taxon>lamiids</taxon>
        <taxon>Lamiales</taxon>
        <taxon>Orobanchaceae</taxon>
        <taxon>Buchnereae</taxon>
        <taxon>Striga</taxon>
    </lineage>
</organism>
<protein>
    <recommendedName>
        <fullName evidence="1">Retrotransposon gag domain-containing protein</fullName>
    </recommendedName>
</protein>
<accession>A0A9N7MNB9</accession>
<keyword evidence="3" id="KW-1185">Reference proteome</keyword>
<dbReference type="InterPro" id="IPR005162">
    <property type="entry name" value="Retrotrans_gag_dom"/>
</dbReference>
<evidence type="ECO:0000259" key="1">
    <source>
        <dbReference type="Pfam" id="PF03732"/>
    </source>
</evidence>
<feature type="domain" description="Retrotransposon gag" evidence="1">
    <location>
        <begin position="150"/>
        <end position="228"/>
    </location>
</feature>
<proteinExistence type="predicted"/>
<dbReference type="Pfam" id="PF03732">
    <property type="entry name" value="Retrotrans_gag"/>
    <property type="match status" value="1"/>
</dbReference>
<dbReference type="AlphaFoldDB" id="A0A9N7MNB9"/>
<evidence type="ECO:0000313" key="2">
    <source>
        <dbReference type="EMBL" id="CAA0811857.1"/>
    </source>
</evidence>
<feature type="non-terminal residue" evidence="2">
    <location>
        <position position="1"/>
    </location>
</feature>
<dbReference type="OrthoDB" id="1731887at2759"/>
<dbReference type="Proteomes" id="UP001153555">
    <property type="component" value="Unassembled WGS sequence"/>
</dbReference>
<feature type="non-terminal residue" evidence="2">
    <location>
        <position position="230"/>
    </location>
</feature>
<name>A0A9N7MNB9_STRHE</name>